<organism evidence="2 3">
    <name type="scientific">Platanthera zijinensis</name>
    <dbReference type="NCBI Taxonomy" id="2320716"/>
    <lineage>
        <taxon>Eukaryota</taxon>
        <taxon>Viridiplantae</taxon>
        <taxon>Streptophyta</taxon>
        <taxon>Embryophyta</taxon>
        <taxon>Tracheophyta</taxon>
        <taxon>Spermatophyta</taxon>
        <taxon>Magnoliopsida</taxon>
        <taxon>Liliopsida</taxon>
        <taxon>Asparagales</taxon>
        <taxon>Orchidaceae</taxon>
        <taxon>Orchidoideae</taxon>
        <taxon>Orchideae</taxon>
        <taxon>Orchidinae</taxon>
        <taxon>Platanthera</taxon>
    </lineage>
</organism>
<dbReference type="Proteomes" id="UP001418222">
    <property type="component" value="Unassembled WGS sequence"/>
</dbReference>
<feature type="compositionally biased region" description="Low complexity" evidence="1">
    <location>
        <begin position="126"/>
        <end position="135"/>
    </location>
</feature>
<dbReference type="AlphaFoldDB" id="A0AAP0FYW9"/>
<feature type="compositionally biased region" description="Basic and acidic residues" evidence="1">
    <location>
        <begin position="137"/>
        <end position="146"/>
    </location>
</feature>
<evidence type="ECO:0000313" key="3">
    <source>
        <dbReference type="Proteomes" id="UP001418222"/>
    </source>
</evidence>
<gene>
    <name evidence="2" type="ORF">KSP39_PZI018938</name>
</gene>
<feature type="compositionally biased region" description="Low complexity" evidence="1">
    <location>
        <begin position="1"/>
        <end position="17"/>
    </location>
</feature>
<protein>
    <submittedName>
        <fullName evidence="2">Uncharacterized protein</fullName>
    </submittedName>
</protein>
<feature type="region of interest" description="Disordered" evidence="1">
    <location>
        <begin position="112"/>
        <end position="147"/>
    </location>
</feature>
<evidence type="ECO:0000313" key="2">
    <source>
        <dbReference type="EMBL" id="KAK8926102.1"/>
    </source>
</evidence>
<name>A0AAP0FYW9_9ASPA</name>
<dbReference type="PANTHER" id="PTHR37745">
    <property type="entry name" value="EXPRESSED PROTEIN"/>
    <property type="match status" value="1"/>
</dbReference>
<feature type="compositionally biased region" description="Polar residues" evidence="1">
    <location>
        <begin position="86"/>
        <end position="98"/>
    </location>
</feature>
<proteinExistence type="predicted"/>
<accession>A0AAP0FYW9</accession>
<dbReference type="EMBL" id="JBBWWQ010000016">
    <property type="protein sequence ID" value="KAK8926102.1"/>
    <property type="molecule type" value="Genomic_DNA"/>
</dbReference>
<comment type="caution">
    <text evidence="2">The sequence shown here is derived from an EMBL/GenBank/DDBJ whole genome shotgun (WGS) entry which is preliminary data.</text>
</comment>
<feature type="compositionally biased region" description="Acidic residues" evidence="1">
    <location>
        <begin position="112"/>
        <end position="122"/>
    </location>
</feature>
<keyword evidence="3" id="KW-1185">Reference proteome</keyword>
<dbReference type="PANTHER" id="PTHR37745:SF1">
    <property type="entry name" value="EXPRESSED PROTEIN"/>
    <property type="match status" value="1"/>
</dbReference>
<evidence type="ECO:0000256" key="1">
    <source>
        <dbReference type="SAM" id="MobiDB-lite"/>
    </source>
</evidence>
<sequence length="726" mass="80917">MPKSSSPSPTITSMNPSKIHPLTLNLDPAPGLRNHADADADAGVAADDDTEDIFDSYHLHPQSLLLDDDDDDTEQEIHAGDPSDPSPTQTLANPHLQSPFSPFLLQYTGVEYEEEEDDDDDLPGPAAAVDNVDQQADFERKPDLKTSSEACSLGATEQGLLHVDPTPHISTQFYTFNSDSHALMIRCILERRLALPEEIRQATPRTVLESWRSVWKDRNEDTAYLTAWKRIQEKLHAHLDAHGSNPSLYFKNNPTQCVSHVEQWQGIVASSHADPDLLRHLGLKDTVDRIKQSWTVGAKFYGIPESFIRDCISSCSVCSSATSITGVSSCGGSAASRSKRRRFEYTESFEVPASDVPRRLQQLAAKHKVVLCIRQKYIRYKPFMAEVKDYACHRAGEPSSASTSSTTKKQRVLKREPYQSKRCGCGFRIRAIMPITNYNEKDKTFVYLEEGTAVFKLYAVHSGHEPGPLDGNARIIHRVVGHKGGFEFDPVVYGVQEETEPESFVDLMVKDDVCSHHHLVLQQVQELRAEAGLLEGKMARMPLMLLNSLSQELSDIVNRLRNFTGQQLPEETLVMDNGGNGQWGCEQHHNLDGHDRMFGNKDGDTIEEDEADFDSTLGDIGPWGNMVVECEDRKMLLNSSLKSGKWLLKEDCSGFDEKSILNCADDEDSKLIKPLRHDGVNVTDSSLVGMQVDIFYPDNTKWYDSPGGLDTLTESVDGGFRHGGLL</sequence>
<feature type="region of interest" description="Disordered" evidence="1">
    <location>
        <begin position="1"/>
        <end position="98"/>
    </location>
</feature>
<reference evidence="2 3" key="1">
    <citation type="journal article" date="2022" name="Nat. Plants">
        <title>Genomes of leafy and leafless Platanthera orchids illuminate the evolution of mycoheterotrophy.</title>
        <authorList>
            <person name="Li M.H."/>
            <person name="Liu K.W."/>
            <person name="Li Z."/>
            <person name="Lu H.C."/>
            <person name="Ye Q.L."/>
            <person name="Zhang D."/>
            <person name="Wang J.Y."/>
            <person name="Li Y.F."/>
            <person name="Zhong Z.M."/>
            <person name="Liu X."/>
            <person name="Yu X."/>
            <person name="Liu D.K."/>
            <person name="Tu X.D."/>
            <person name="Liu B."/>
            <person name="Hao Y."/>
            <person name="Liao X.Y."/>
            <person name="Jiang Y.T."/>
            <person name="Sun W.H."/>
            <person name="Chen J."/>
            <person name="Chen Y.Q."/>
            <person name="Ai Y."/>
            <person name="Zhai J.W."/>
            <person name="Wu S.S."/>
            <person name="Zhou Z."/>
            <person name="Hsiao Y.Y."/>
            <person name="Wu W.L."/>
            <person name="Chen Y.Y."/>
            <person name="Lin Y.F."/>
            <person name="Hsu J.L."/>
            <person name="Li C.Y."/>
            <person name="Wang Z.W."/>
            <person name="Zhao X."/>
            <person name="Zhong W.Y."/>
            <person name="Ma X.K."/>
            <person name="Ma L."/>
            <person name="Huang J."/>
            <person name="Chen G.Z."/>
            <person name="Huang M.Z."/>
            <person name="Huang L."/>
            <person name="Peng D.H."/>
            <person name="Luo Y.B."/>
            <person name="Zou S.Q."/>
            <person name="Chen S.P."/>
            <person name="Lan S."/>
            <person name="Tsai W.C."/>
            <person name="Van de Peer Y."/>
            <person name="Liu Z.J."/>
        </authorList>
    </citation>
    <scope>NUCLEOTIDE SEQUENCE [LARGE SCALE GENOMIC DNA]</scope>
    <source>
        <strain evidence="2">Lor287</strain>
    </source>
</reference>